<accession>A0A212JBF5</accession>
<protein>
    <submittedName>
        <fullName evidence="1">Conserved phage-related protein</fullName>
    </submittedName>
</protein>
<name>A0A212JBF5_9BACT</name>
<dbReference type="AlphaFoldDB" id="A0A212JBF5"/>
<evidence type="ECO:0000313" key="1">
    <source>
        <dbReference type="EMBL" id="SBV96774.1"/>
    </source>
</evidence>
<reference evidence="1" key="1">
    <citation type="submission" date="2016-04" db="EMBL/GenBank/DDBJ databases">
        <authorList>
            <person name="Evans L.H."/>
            <person name="Alamgir A."/>
            <person name="Owens N."/>
            <person name="Weber N.D."/>
            <person name="Virtaneva K."/>
            <person name="Barbian K."/>
            <person name="Babar A."/>
            <person name="Rosenke K."/>
        </authorList>
    </citation>
    <scope>NUCLEOTIDE SEQUENCE</scope>
    <source>
        <strain evidence="1">92-2</strain>
    </source>
</reference>
<dbReference type="EMBL" id="FLUP01000001">
    <property type="protein sequence ID" value="SBV96774.1"/>
    <property type="molecule type" value="Genomic_DNA"/>
</dbReference>
<gene>
    <name evidence="1" type="primary">gp</name>
    <name evidence="1" type="ORF">KM92DES2_10836</name>
</gene>
<dbReference type="RefSeq" id="WP_227118610.1">
    <property type="nucleotide sequence ID" value="NZ_LT598928.1"/>
</dbReference>
<sequence>MPKHPIHIFRAGSHTAMQGQTIAFGEADLAASAAAYDPAKHEAPIVVGHPTADAPAFGWVQSLAAEGGDLNAMPRQVDPAFAEAVSKGRFKKVSASFYQPDSPHNPVPGVYYLRHVGFLGAQPPAVKGLNPVQFADNGDDCVSFEFAEEDVTGIVRRMAGLFRGLRDYFVDKEGLDKADAIIPAWTMDWLQEDAAVAAAKTADIPAFQESNMDKNKNGAELIAQCGTTEDPRVAELERQLASFAEKSRRADAQTAVDKALADGRLTPGMAVGLVDFLVSLDTDTAVSFGEGDNATTATPNAFMTAFLARLPQQVSYGEISKPDHDTIEGLTPQDVAQKALCYQETMRGKGITVTTTDAVAAVISGVAAKEAPNA</sequence>
<organism evidence="1">
    <name type="scientific">uncultured Desulfovibrio sp</name>
    <dbReference type="NCBI Taxonomy" id="167968"/>
    <lineage>
        <taxon>Bacteria</taxon>
        <taxon>Pseudomonadati</taxon>
        <taxon>Thermodesulfobacteriota</taxon>
        <taxon>Desulfovibrionia</taxon>
        <taxon>Desulfovibrionales</taxon>
        <taxon>Desulfovibrionaceae</taxon>
        <taxon>Desulfovibrio</taxon>
        <taxon>environmental samples</taxon>
    </lineage>
</organism>
<proteinExistence type="predicted"/>